<evidence type="ECO:0000256" key="2">
    <source>
        <dbReference type="ARBA" id="ARBA00023306"/>
    </source>
</evidence>
<reference evidence="4" key="1">
    <citation type="submission" date="2025-08" db="UniProtKB">
        <authorList>
            <consortium name="RefSeq"/>
        </authorList>
    </citation>
    <scope>IDENTIFICATION</scope>
    <source>
        <strain evidence="4">J_2021</strain>
        <tissue evidence="4">Erythrocytes</tissue>
    </source>
</reference>
<protein>
    <submittedName>
        <fullName evidence="4">Speedy protein A-like isoform X1</fullName>
    </submittedName>
</protein>
<dbReference type="Proteomes" id="UP000186698">
    <property type="component" value="Chromosome 3L"/>
</dbReference>
<gene>
    <name evidence="4" type="primary">LOC108710777</name>
</gene>
<accession>A0A8J1MK05</accession>
<dbReference type="GO" id="GO:0019901">
    <property type="term" value="F:protein kinase binding"/>
    <property type="evidence" value="ECO:0000318"/>
    <property type="project" value="GO_Central"/>
</dbReference>
<dbReference type="AlphaFoldDB" id="A0A8J1MK05"/>
<dbReference type="InterPro" id="IPR020984">
    <property type="entry name" value="Speedy"/>
</dbReference>
<evidence type="ECO:0000313" key="3">
    <source>
        <dbReference type="Proteomes" id="UP000186698"/>
    </source>
</evidence>
<proteinExistence type="inferred from homology"/>
<name>A0A8J1MK05_XENLA</name>
<sequence>MKRIRQRTQSIFLLHFNCLMEDCLYLSACSRFIYGYLLPMLRAQGGALPPCGREQQQPFGQERGNQKNVKAMEEVYIKGQILIFKMTLKGQEKIRTYTEALSSDLEVPVKKRCITEATKGPENTARSETAAAANTGFYQLLEHHQIGKGLAIDSCRKLTDKYLLAMVKVYFQRAKLQEEEYTTLNFFAALFLANEMEEETIFHDLIYPLGLGVEYQVKWQELRSRKLELWVRMGFKAWVSRSSCEEAMEDNPTHWAWRRERHHNHGLAIRFHARQRDYLYFSLPYISPAVCSQCAPKPPTPEKIRPDKELPFKMRMKRMWKKDNP</sequence>
<dbReference type="Pfam" id="PF11357">
    <property type="entry name" value="Spy1"/>
    <property type="match status" value="1"/>
</dbReference>
<dbReference type="RefSeq" id="XP_041441370.1">
    <property type="nucleotide sequence ID" value="XM_041585436.1"/>
</dbReference>
<dbReference type="GeneID" id="108710777"/>
<dbReference type="OrthoDB" id="9442170at2759"/>
<dbReference type="KEGG" id="xla:108710777"/>
<keyword evidence="3" id="KW-1185">Reference proteome</keyword>
<dbReference type="PANTHER" id="PTHR31545">
    <property type="entry name" value="SEEDY PROTEIN A/C FAMILY MEMBER"/>
    <property type="match status" value="1"/>
</dbReference>
<organism evidence="3 4">
    <name type="scientific">Xenopus laevis</name>
    <name type="common">African clawed frog</name>
    <dbReference type="NCBI Taxonomy" id="8355"/>
    <lineage>
        <taxon>Eukaryota</taxon>
        <taxon>Metazoa</taxon>
        <taxon>Chordata</taxon>
        <taxon>Craniata</taxon>
        <taxon>Vertebrata</taxon>
        <taxon>Euteleostomi</taxon>
        <taxon>Amphibia</taxon>
        <taxon>Batrachia</taxon>
        <taxon>Anura</taxon>
        <taxon>Pipoidea</taxon>
        <taxon>Pipidae</taxon>
        <taxon>Xenopodinae</taxon>
        <taxon>Xenopus</taxon>
        <taxon>Xenopus</taxon>
    </lineage>
</organism>
<evidence type="ECO:0000256" key="1">
    <source>
        <dbReference type="ARBA" id="ARBA00010932"/>
    </source>
</evidence>
<evidence type="ECO:0000313" key="4">
    <source>
        <dbReference type="RefSeq" id="XP_041441370.1"/>
    </source>
</evidence>
<dbReference type="InterPro" id="IPR052316">
    <property type="entry name" value="Speedy-Ringo_regulator"/>
</dbReference>
<dbReference type="PANTHER" id="PTHR31545:SF2">
    <property type="entry name" value="SPEEDY PROTEIN C"/>
    <property type="match status" value="1"/>
</dbReference>
<comment type="similarity">
    <text evidence="1">Belongs to the Speedy/Ringo family.</text>
</comment>
<keyword evidence="2" id="KW-0131">Cell cycle</keyword>